<accession>L0P2I3</accession>
<dbReference type="AlphaFoldDB" id="L0P2I3"/>
<proteinExistence type="predicted"/>
<evidence type="ECO:0000256" key="1">
    <source>
        <dbReference type="SAM" id="MobiDB-lite"/>
    </source>
</evidence>
<dbReference type="InterPro" id="IPR004332">
    <property type="entry name" value="Transposase_MuDR"/>
</dbReference>
<dbReference type="EMBL" id="FO203441">
    <property type="protein sequence ID" value="CCI55367.1"/>
    <property type="molecule type" value="Genomic_DNA"/>
</dbReference>
<evidence type="ECO:0000313" key="3">
    <source>
        <dbReference type="EMBL" id="CCI55367.1"/>
    </source>
</evidence>
<protein>
    <submittedName>
        <fullName evidence="3">PH01B035L11.12 protein</fullName>
    </submittedName>
</protein>
<feature type="domain" description="Transposase MuDR plant" evidence="2">
    <location>
        <begin position="284"/>
        <end position="327"/>
    </location>
</feature>
<reference evidence="3" key="1">
    <citation type="submission" date="2012-05" db="EMBL/GenBank/DDBJ databases">
        <authorList>
            <person name="Han B."/>
            <person name="Lu Y."/>
            <person name="Feng Q."/>
            <person name="Zhao Q."/>
            <person name="Lu T.T."/>
            <person name="Li Y."/>
            <person name="Liu K.Y."/>
            <person name="Huang X.H."/>
            <person name="Fan D.L."/>
            <person name="Weng Q.J."/>
            <person name="Zhang L."/>
            <person name="Lu Y.Q."/>
            <person name="Guo Y.L."/>
            <person name="Li W.J."/>
            <person name="Zhou C.C."/>
            <person name="Lu H.Y."/>
            <person name="Huang T."/>
            <person name="Zhu C.R."/>
            <person name="Zhao Y."/>
            <person name="Hu T."/>
            <person name="Yao N."/>
        </authorList>
    </citation>
    <scope>NUCLEOTIDE SEQUENCE</scope>
</reference>
<name>L0P2I3_PHYED</name>
<gene>
    <name evidence="3" type="primary">PH01B035L11.12</name>
</gene>
<evidence type="ECO:0000259" key="2">
    <source>
        <dbReference type="Pfam" id="PF03108"/>
    </source>
</evidence>
<sequence>MVCGVVVVKGNGGVGEAPAELRPKVVGEGVGEGRRWCWGAGWERKGRGGWNHLTGSMGKKRGAAAGARNPIGFGDGRARRGVGAGDDEDGRRRRGAGSGDVCGHAWLDNGGRRRKGARWWRGGSGEACRIEGDVGGGGAGEDDGESTNKVVGRNCGSIFPLSSRIDPERAFSISVIFGPYAARHLDGSTKRFECQSFEWIVDSSRYTPEKFSQQLGERIIWGSCQDVQLCPNLPNAAVTSNPAHNANEAYTEELQEDAVRAKIPVDDINPEERHCLYDRDRPRMVVGCTFPTMKDFRMAIRQYAINEEFDLDIGKSDPTRFRGSCKDRAVGITRKEPNVGAKELHGWMQTIPEHYNIEWHLKRAIGEPPLLALCSDASKGLENEVKEVSPHCEQRECFRHLMQFFINKFYGNVFANMYLVARAYRQEVLEYADALKIAVSIHLKWKPDCRCDPSYRPKYQLTL</sequence>
<dbReference type="Pfam" id="PF03108">
    <property type="entry name" value="DBD_Tnp_Mut"/>
    <property type="match status" value="1"/>
</dbReference>
<feature type="region of interest" description="Disordered" evidence="1">
    <location>
        <begin position="57"/>
        <end position="98"/>
    </location>
</feature>
<organism evidence="3">
    <name type="scientific">Phyllostachys edulis</name>
    <name type="common">Tortoise shell bamboo</name>
    <name type="synonym">Bambusa edulis</name>
    <dbReference type="NCBI Taxonomy" id="38705"/>
    <lineage>
        <taxon>Eukaryota</taxon>
        <taxon>Viridiplantae</taxon>
        <taxon>Streptophyta</taxon>
        <taxon>Embryophyta</taxon>
        <taxon>Tracheophyta</taxon>
        <taxon>Spermatophyta</taxon>
        <taxon>Magnoliopsida</taxon>
        <taxon>Liliopsida</taxon>
        <taxon>Poales</taxon>
        <taxon>Poaceae</taxon>
        <taxon>BOP clade</taxon>
        <taxon>Bambusoideae</taxon>
        <taxon>Arundinarodae</taxon>
        <taxon>Arundinarieae</taxon>
        <taxon>Arundinariinae</taxon>
        <taxon>Phyllostachys</taxon>
    </lineage>
</organism>